<name>G0U5R4_TRYVY</name>
<protein>
    <submittedName>
        <fullName evidence="2">Uncharacterized protein</fullName>
    </submittedName>
</protein>
<feature type="compositionally biased region" description="Polar residues" evidence="1">
    <location>
        <begin position="63"/>
        <end position="73"/>
    </location>
</feature>
<sequence>MVFDTSDGASTAGTRSACISRPLSSTMIRPDTVMSGYVPCSSRQCQSELLQSEIRETRRFSLGQPSSAIQASSPFALDDSPLQQPRRRMLGRSSIAAQHGMQSRVDFSQNDYPDPPAVGVRVPPRPSMRSAQARPVQTSLCIDEETMRRAKARCPQRAQQQMPGFIFGGSLPPERRTGRTMYAQSHKPTALW</sequence>
<evidence type="ECO:0000313" key="2">
    <source>
        <dbReference type="EMBL" id="CCC51215.1"/>
    </source>
</evidence>
<feature type="region of interest" description="Disordered" evidence="1">
    <location>
        <begin position="163"/>
        <end position="192"/>
    </location>
</feature>
<feature type="compositionally biased region" description="Polar residues" evidence="1">
    <location>
        <begin position="182"/>
        <end position="192"/>
    </location>
</feature>
<organism evidence="2">
    <name type="scientific">Trypanosoma vivax (strain Y486)</name>
    <dbReference type="NCBI Taxonomy" id="1055687"/>
    <lineage>
        <taxon>Eukaryota</taxon>
        <taxon>Discoba</taxon>
        <taxon>Euglenozoa</taxon>
        <taxon>Kinetoplastea</taxon>
        <taxon>Metakinetoplastina</taxon>
        <taxon>Trypanosomatida</taxon>
        <taxon>Trypanosomatidae</taxon>
        <taxon>Trypanosoma</taxon>
        <taxon>Duttonella</taxon>
    </lineage>
</organism>
<evidence type="ECO:0000256" key="1">
    <source>
        <dbReference type="SAM" id="MobiDB-lite"/>
    </source>
</evidence>
<proteinExistence type="predicted"/>
<dbReference type="AlphaFoldDB" id="G0U5R4"/>
<feature type="region of interest" description="Disordered" evidence="1">
    <location>
        <begin position="61"/>
        <end position="82"/>
    </location>
</feature>
<accession>G0U5R4</accession>
<dbReference type="EMBL" id="HE573026">
    <property type="protein sequence ID" value="CCC51215.1"/>
    <property type="molecule type" value="Genomic_DNA"/>
</dbReference>
<reference evidence="2" key="1">
    <citation type="journal article" date="2012" name="Proc. Natl. Acad. Sci. U.S.A.">
        <title>Antigenic diversity is generated by distinct evolutionary mechanisms in African trypanosome species.</title>
        <authorList>
            <person name="Jackson A.P."/>
            <person name="Berry A."/>
            <person name="Aslett M."/>
            <person name="Allison H.C."/>
            <person name="Burton P."/>
            <person name="Vavrova-Anderson J."/>
            <person name="Brown R."/>
            <person name="Browne H."/>
            <person name="Corton N."/>
            <person name="Hauser H."/>
            <person name="Gamble J."/>
            <person name="Gilderthorp R."/>
            <person name="Marcello L."/>
            <person name="McQuillan J."/>
            <person name="Otto T.D."/>
            <person name="Quail M.A."/>
            <person name="Sanders M.J."/>
            <person name="van Tonder A."/>
            <person name="Ginger M.L."/>
            <person name="Field M.C."/>
            <person name="Barry J.D."/>
            <person name="Hertz-Fowler C."/>
            <person name="Berriman M."/>
        </authorList>
    </citation>
    <scope>NUCLEOTIDE SEQUENCE</scope>
    <source>
        <strain evidence="2">Y486</strain>
    </source>
</reference>
<dbReference type="VEuPathDB" id="TriTrypDB:TvY486_1002680"/>
<gene>
    <name evidence="2" type="ORF">TVY486_1002680</name>
</gene>